<evidence type="ECO:0000313" key="8">
    <source>
        <dbReference type="Proteomes" id="UP000631114"/>
    </source>
</evidence>
<evidence type="ECO:0000256" key="5">
    <source>
        <dbReference type="ARBA" id="ARBA00023212"/>
    </source>
</evidence>
<comment type="subcellular location">
    <subcellularLocation>
        <location evidence="1">Cytoplasm</location>
        <location evidence="1">Cytoskeleton</location>
    </subcellularLocation>
</comment>
<keyword evidence="4" id="KW-0493">Microtubule</keyword>
<proteinExistence type="inferred from homology"/>
<sequence length="147" mass="17554">MANYPTGLDELQRRQNDVKCLTYHVHFLLHKFSSVHNVQASQKPPTKERAKPVEIKLHTQQRAVKRAGFNYLIECKMTMIEHQRQQEEMFRRVIKLIYTAFYRSTRPLTVPRDPSFHSFNSKLWRCKSPSESYSFQRFTHQSSKPIK</sequence>
<evidence type="ECO:0000256" key="2">
    <source>
        <dbReference type="ARBA" id="ARBA00005885"/>
    </source>
</evidence>
<gene>
    <name evidence="7" type="ORF">IFM89_003015</name>
</gene>
<evidence type="ECO:0000256" key="4">
    <source>
        <dbReference type="ARBA" id="ARBA00022701"/>
    </source>
</evidence>
<evidence type="ECO:0000256" key="3">
    <source>
        <dbReference type="ARBA" id="ARBA00022490"/>
    </source>
</evidence>
<name>A0A835ISQ7_9MAGN</name>
<dbReference type="OrthoDB" id="1937095at2759"/>
<protein>
    <recommendedName>
        <fullName evidence="6">TPX2 C-terminal domain-containing protein</fullName>
    </recommendedName>
</protein>
<dbReference type="EMBL" id="JADFTS010000001">
    <property type="protein sequence ID" value="KAF9623431.1"/>
    <property type="molecule type" value="Genomic_DNA"/>
</dbReference>
<evidence type="ECO:0000259" key="6">
    <source>
        <dbReference type="Pfam" id="PF06886"/>
    </source>
</evidence>
<dbReference type="AlphaFoldDB" id="A0A835ISQ7"/>
<comment type="similarity">
    <text evidence="2">Belongs to the TPX2 family.</text>
</comment>
<keyword evidence="3" id="KW-0963">Cytoplasm</keyword>
<reference evidence="7 8" key="1">
    <citation type="submission" date="2020-10" db="EMBL/GenBank/DDBJ databases">
        <title>The Coptis chinensis genome and diversification of protoberbering-type alkaloids.</title>
        <authorList>
            <person name="Wang B."/>
            <person name="Shu S."/>
            <person name="Song C."/>
            <person name="Liu Y."/>
        </authorList>
    </citation>
    <scope>NUCLEOTIDE SEQUENCE [LARGE SCALE GENOMIC DNA]</scope>
    <source>
        <strain evidence="7">HL-2020</strain>
        <tissue evidence="7">Leaf</tissue>
    </source>
</reference>
<feature type="domain" description="TPX2 C-terminal" evidence="6">
    <location>
        <begin position="55"/>
        <end position="89"/>
    </location>
</feature>
<dbReference type="Pfam" id="PF06886">
    <property type="entry name" value="TPX2"/>
    <property type="match status" value="1"/>
</dbReference>
<evidence type="ECO:0000313" key="7">
    <source>
        <dbReference type="EMBL" id="KAF9623431.1"/>
    </source>
</evidence>
<comment type="caution">
    <text evidence="7">The sequence shown here is derived from an EMBL/GenBank/DDBJ whole genome shotgun (WGS) entry which is preliminary data.</text>
</comment>
<organism evidence="7 8">
    <name type="scientific">Coptis chinensis</name>
    <dbReference type="NCBI Taxonomy" id="261450"/>
    <lineage>
        <taxon>Eukaryota</taxon>
        <taxon>Viridiplantae</taxon>
        <taxon>Streptophyta</taxon>
        <taxon>Embryophyta</taxon>
        <taxon>Tracheophyta</taxon>
        <taxon>Spermatophyta</taxon>
        <taxon>Magnoliopsida</taxon>
        <taxon>Ranunculales</taxon>
        <taxon>Ranunculaceae</taxon>
        <taxon>Coptidoideae</taxon>
        <taxon>Coptis</taxon>
    </lineage>
</organism>
<dbReference type="Proteomes" id="UP000631114">
    <property type="component" value="Unassembled WGS sequence"/>
</dbReference>
<keyword evidence="8" id="KW-1185">Reference proteome</keyword>
<evidence type="ECO:0000256" key="1">
    <source>
        <dbReference type="ARBA" id="ARBA00004245"/>
    </source>
</evidence>
<dbReference type="InterPro" id="IPR027329">
    <property type="entry name" value="TPX2_C"/>
</dbReference>
<keyword evidence="5" id="KW-0206">Cytoskeleton</keyword>
<accession>A0A835ISQ7</accession>